<protein>
    <recommendedName>
        <fullName evidence="2">C2H2-type domain-containing protein</fullName>
    </recommendedName>
</protein>
<name>A0AB39LGF9_9ACTN</name>
<accession>A0AB39LGF9</accession>
<sequence length="224" mass="25523">MVINWNFDKPHRCPRCHTITVGSPSAWEVYSCCNCGTRFARFPRLQRALRHVGITCEACTERHPAPVDGHVFGFLRRHHAGVGTAARRQFEAWLHETDEVPDYRDRVRYLNTLTSRADAIAEIAEWQTFCLHEEEDRSPVIAVVVDEDYERWEPKTPLMVRDGFVDGSLEVYGIGIMGPHPRRGRFHAVPGTFTWGLIAPCGLEGLYSQPRLLPEALLPYAPQT</sequence>
<dbReference type="EMBL" id="CP163429">
    <property type="protein sequence ID" value="XDP92012.1"/>
    <property type="molecule type" value="Genomic_DNA"/>
</dbReference>
<reference evidence="1" key="1">
    <citation type="submission" date="2024-07" db="EMBL/GenBank/DDBJ databases">
        <authorList>
            <person name="Yu S.T."/>
        </authorList>
    </citation>
    <scope>NUCLEOTIDE SEQUENCE</scope>
    <source>
        <strain evidence="1">R02</strain>
    </source>
</reference>
<proteinExistence type="predicted"/>
<gene>
    <name evidence="1" type="ORF">AB5J57_00080</name>
</gene>
<dbReference type="RefSeq" id="WP_369153874.1">
    <property type="nucleotide sequence ID" value="NZ_CP163429.1"/>
</dbReference>
<dbReference type="AlphaFoldDB" id="A0AB39LGF9"/>
<organism evidence="1">
    <name type="scientific">Streptomyces sp. R02</name>
    <dbReference type="NCBI Taxonomy" id="3238623"/>
    <lineage>
        <taxon>Bacteria</taxon>
        <taxon>Bacillati</taxon>
        <taxon>Actinomycetota</taxon>
        <taxon>Actinomycetes</taxon>
        <taxon>Kitasatosporales</taxon>
        <taxon>Streptomycetaceae</taxon>
        <taxon>Streptomyces</taxon>
    </lineage>
</organism>
<evidence type="ECO:0000313" key="1">
    <source>
        <dbReference type="EMBL" id="XDP92012.1"/>
    </source>
</evidence>
<evidence type="ECO:0008006" key="2">
    <source>
        <dbReference type="Google" id="ProtNLM"/>
    </source>
</evidence>